<reference evidence="3" key="1">
    <citation type="submission" date="2023-10" db="EMBL/GenBank/DDBJ databases">
        <authorList>
            <person name="Chen Y."/>
            <person name="Shah S."/>
            <person name="Dougan E. K."/>
            <person name="Thang M."/>
            <person name="Chan C."/>
        </authorList>
    </citation>
    <scope>NUCLEOTIDE SEQUENCE [LARGE SCALE GENOMIC DNA]</scope>
</reference>
<evidence type="ECO:0000256" key="1">
    <source>
        <dbReference type="SAM" id="MobiDB-lite"/>
    </source>
</evidence>
<keyword evidence="2" id="KW-0472">Membrane</keyword>
<feature type="transmembrane region" description="Helical" evidence="2">
    <location>
        <begin position="153"/>
        <end position="172"/>
    </location>
</feature>
<feature type="transmembrane region" description="Helical" evidence="2">
    <location>
        <begin position="178"/>
        <end position="197"/>
    </location>
</feature>
<feature type="region of interest" description="Disordered" evidence="1">
    <location>
        <begin position="1"/>
        <end position="35"/>
    </location>
</feature>
<evidence type="ECO:0000313" key="3">
    <source>
        <dbReference type="EMBL" id="CAK0808175.1"/>
    </source>
</evidence>
<evidence type="ECO:0000313" key="4">
    <source>
        <dbReference type="Proteomes" id="UP001189429"/>
    </source>
</evidence>
<feature type="compositionally biased region" description="Basic and acidic residues" evidence="1">
    <location>
        <begin position="19"/>
        <end position="35"/>
    </location>
</feature>
<comment type="caution">
    <text evidence="3">The sequence shown here is derived from an EMBL/GenBank/DDBJ whole genome shotgun (WGS) entry which is preliminary data.</text>
</comment>
<feature type="transmembrane region" description="Helical" evidence="2">
    <location>
        <begin position="313"/>
        <end position="333"/>
    </location>
</feature>
<dbReference type="InterPro" id="IPR010699">
    <property type="entry name" value="DUF1275"/>
</dbReference>
<gene>
    <name evidence="3" type="ORF">PCOR1329_LOCUS13844</name>
</gene>
<dbReference type="EMBL" id="CAUYUJ010004113">
    <property type="protein sequence ID" value="CAK0808175.1"/>
    <property type="molecule type" value="Genomic_DNA"/>
</dbReference>
<proteinExistence type="predicted"/>
<name>A0ABN9QPQ3_9DINO</name>
<evidence type="ECO:0000256" key="2">
    <source>
        <dbReference type="SAM" id="Phobius"/>
    </source>
</evidence>
<protein>
    <recommendedName>
        <fullName evidence="5">Solute carrier family 40 protein</fullName>
    </recommendedName>
</protein>
<accession>A0ABN9QPQ3</accession>
<keyword evidence="4" id="KW-1185">Reference proteome</keyword>
<sequence length="369" mass="38460">MPSQPSEKIRPPPARRRKGAVDESAHVARKPDLPRSKQDSFVELGVWRSFFSRGAADFCLSAPTPGMEPGVAWHGPGSSRGSLPGRGWATLRSATALCPGTRRETAQRPSLLAFASMPRASARQPARAAGGRRRSAEGGRRVDALLGRPSELWLARLALASGLGFICGWSHVVSQQRFSAFVAMLTGNTIYLSIAACGGKLVAAAGYLAIIASHLAGTVLYHLARRLWPAAPVAAALGRPMALLAVAGELSFAAVGARPWQACLYAPAFGVQGQLAGSLGVQTTMITGCLHKLAEAAAACLAGQLTRGLAESAVLSAAVVGATVAGVASCVLVTRRLGSTRWCLLPVALLQALLLTMHDRLPTAPDDAR</sequence>
<evidence type="ECO:0008006" key="5">
    <source>
        <dbReference type="Google" id="ProtNLM"/>
    </source>
</evidence>
<dbReference type="Pfam" id="PF06912">
    <property type="entry name" value="DUF1275"/>
    <property type="match status" value="1"/>
</dbReference>
<feature type="transmembrane region" description="Helical" evidence="2">
    <location>
        <begin position="204"/>
        <end position="224"/>
    </location>
</feature>
<dbReference type="Proteomes" id="UP001189429">
    <property type="component" value="Unassembled WGS sequence"/>
</dbReference>
<keyword evidence="2" id="KW-1133">Transmembrane helix</keyword>
<organism evidence="3 4">
    <name type="scientific">Prorocentrum cordatum</name>
    <dbReference type="NCBI Taxonomy" id="2364126"/>
    <lineage>
        <taxon>Eukaryota</taxon>
        <taxon>Sar</taxon>
        <taxon>Alveolata</taxon>
        <taxon>Dinophyceae</taxon>
        <taxon>Prorocentrales</taxon>
        <taxon>Prorocentraceae</taxon>
        <taxon>Prorocentrum</taxon>
    </lineage>
</organism>
<keyword evidence="2" id="KW-0812">Transmembrane</keyword>